<protein>
    <submittedName>
        <fullName evidence="2">Uncharacterized protein</fullName>
    </submittedName>
</protein>
<feature type="region of interest" description="Disordered" evidence="1">
    <location>
        <begin position="285"/>
        <end position="304"/>
    </location>
</feature>
<dbReference type="AlphaFoldDB" id="A0A4S8LWG7"/>
<feature type="region of interest" description="Disordered" evidence="1">
    <location>
        <begin position="1218"/>
        <end position="1244"/>
    </location>
</feature>
<feature type="region of interest" description="Disordered" evidence="1">
    <location>
        <begin position="1087"/>
        <end position="1204"/>
    </location>
</feature>
<feature type="compositionally biased region" description="Polar residues" evidence="1">
    <location>
        <begin position="1087"/>
        <end position="1103"/>
    </location>
</feature>
<feature type="compositionally biased region" description="Basic and acidic residues" evidence="1">
    <location>
        <begin position="250"/>
        <end position="267"/>
    </location>
</feature>
<evidence type="ECO:0000313" key="2">
    <source>
        <dbReference type="EMBL" id="THU93982.1"/>
    </source>
</evidence>
<feature type="compositionally biased region" description="Low complexity" evidence="1">
    <location>
        <begin position="228"/>
        <end position="240"/>
    </location>
</feature>
<feature type="compositionally biased region" description="Pro residues" evidence="1">
    <location>
        <begin position="969"/>
        <end position="981"/>
    </location>
</feature>
<feature type="region of interest" description="Disordered" evidence="1">
    <location>
        <begin position="938"/>
        <end position="981"/>
    </location>
</feature>
<feature type="region of interest" description="Disordered" evidence="1">
    <location>
        <begin position="54"/>
        <end position="139"/>
    </location>
</feature>
<reference evidence="2 3" key="1">
    <citation type="journal article" date="2019" name="Nat. Ecol. Evol.">
        <title>Megaphylogeny resolves global patterns of mushroom evolution.</title>
        <authorList>
            <person name="Varga T."/>
            <person name="Krizsan K."/>
            <person name="Foldi C."/>
            <person name="Dima B."/>
            <person name="Sanchez-Garcia M."/>
            <person name="Sanchez-Ramirez S."/>
            <person name="Szollosi G.J."/>
            <person name="Szarkandi J.G."/>
            <person name="Papp V."/>
            <person name="Albert L."/>
            <person name="Andreopoulos W."/>
            <person name="Angelini C."/>
            <person name="Antonin V."/>
            <person name="Barry K.W."/>
            <person name="Bougher N.L."/>
            <person name="Buchanan P."/>
            <person name="Buyck B."/>
            <person name="Bense V."/>
            <person name="Catcheside P."/>
            <person name="Chovatia M."/>
            <person name="Cooper J."/>
            <person name="Damon W."/>
            <person name="Desjardin D."/>
            <person name="Finy P."/>
            <person name="Geml J."/>
            <person name="Haridas S."/>
            <person name="Hughes K."/>
            <person name="Justo A."/>
            <person name="Karasinski D."/>
            <person name="Kautmanova I."/>
            <person name="Kiss B."/>
            <person name="Kocsube S."/>
            <person name="Kotiranta H."/>
            <person name="LaButti K.M."/>
            <person name="Lechner B.E."/>
            <person name="Liimatainen K."/>
            <person name="Lipzen A."/>
            <person name="Lukacs Z."/>
            <person name="Mihaltcheva S."/>
            <person name="Morgado L.N."/>
            <person name="Niskanen T."/>
            <person name="Noordeloos M.E."/>
            <person name="Ohm R.A."/>
            <person name="Ortiz-Santana B."/>
            <person name="Ovrebo C."/>
            <person name="Racz N."/>
            <person name="Riley R."/>
            <person name="Savchenko A."/>
            <person name="Shiryaev A."/>
            <person name="Soop K."/>
            <person name="Spirin V."/>
            <person name="Szebenyi C."/>
            <person name="Tomsovsky M."/>
            <person name="Tulloss R.E."/>
            <person name="Uehling J."/>
            <person name="Grigoriev I.V."/>
            <person name="Vagvolgyi C."/>
            <person name="Papp T."/>
            <person name="Martin F.M."/>
            <person name="Miettinen O."/>
            <person name="Hibbett D.S."/>
            <person name="Nagy L.G."/>
        </authorList>
    </citation>
    <scope>NUCLEOTIDE SEQUENCE [LARGE SCALE GENOMIC DNA]</scope>
    <source>
        <strain evidence="2 3">CBS 962.96</strain>
    </source>
</reference>
<feature type="compositionally biased region" description="Basic residues" evidence="1">
    <location>
        <begin position="1192"/>
        <end position="1204"/>
    </location>
</feature>
<dbReference type="Proteomes" id="UP000297245">
    <property type="component" value="Unassembled WGS sequence"/>
</dbReference>
<feature type="compositionally biased region" description="Polar residues" evidence="1">
    <location>
        <begin position="831"/>
        <end position="846"/>
    </location>
</feature>
<feature type="region of interest" description="Disordered" evidence="1">
    <location>
        <begin position="813"/>
        <end position="850"/>
    </location>
</feature>
<feature type="region of interest" description="Disordered" evidence="1">
    <location>
        <begin position="184"/>
        <end position="207"/>
    </location>
</feature>
<feature type="compositionally biased region" description="Polar residues" evidence="1">
    <location>
        <begin position="293"/>
        <end position="304"/>
    </location>
</feature>
<feature type="region of interest" description="Disordered" evidence="1">
    <location>
        <begin position="227"/>
        <end position="277"/>
    </location>
</feature>
<feature type="compositionally biased region" description="Polar residues" evidence="1">
    <location>
        <begin position="881"/>
        <end position="899"/>
    </location>
</feature>
<sequence length="1244" mass="136251">MLDSTLHLLYTIISPNPSFKVTPSRPDPIYHTGLLSKYSIDNAGTPVSNFNRTLTEFDEPTGKPTFIGHPRSKSYEPYRTLLQPTQSRSRRSNSLPNSISGLTLGRLSAVSSPRSEHPNNRSSRSPLKDPSRRQSVDGRNTSSFYDVVCPYENSNRSFIIDNAHLAANRGVGVDLMTAATASLLESPSPEQPGAYPRKLSPPRLRSASYTSGAKAALYPGASLPSFIETPSSSSTRPESSGYQPPSHRTRQNENTKHSRKQRIEKPTSRKPLSWRKPVPQLGLIQDIAAPSSHPATLSSLSRSMTSDETEDICTSITDSFIQTPAVSTPLSDPDSIFPGSSPSLYESSWENPFLVGSSLVSRTANYSTEEEERGRAKARTQSSSVRSRSSSWARLRMRSTQGCSRSKSRSRVDDRDAAKSSKRTERPPLPPRPAKRPSRGLKLSSLVDRPFSEFDTTPLKPSRSPRSAKRNAGPRQKQDPSIVHVPAKLGGTKSVSIRKTGKSRNKDDNEPNHSTEECRDVMTGSGRDSGSGLFEDQRMDIACTVYAGTGAVDSFGGVGSDSVSGSDFSGSSRSLKRIKRRIPAFTVNVHNEVDTCVSGRSYVEGLDAQSSWDVHSNVTVETGAGLSGVSICSASSLTGDPGTLISTSPLVQDQSYQRSPLDVSDLFSPRFPYSPPLLCPRLLPSSPPATFQSTPLSFHLPTFPYTVQPSISPEALQQPSRPQYLIPFITPSSSAGSSLSSSDISLESCPELDGDSNMYAIWTRTQAQMTQDTEGITTAVDALEQDTHFRHGSQGTNVTRVRDVFAGTFSSFSSSVHTTGSASPIVEDSRSSQQRETSGPSQSSRISRPRHLFRAPMLTLTFPTPELGDVSTFVASKPVRLSSSDSESTGVTESGIETQSNHRRMLGEFGSDNDVSGVDSQRPRTPVRACITNAGHTPYRIPFGGSTVPPTSPDSLAPRTPPKSTGNPPFNPNTPPTPLPPLPRCTACGFGFGLELHQSGTSLEDDVIDNLLGRPCKKCAREWRKSRRWYGKRGWDVSGFEEVEGDDVENETKVDLKTLKRMSRRISQLADVPKRFSITSYTALSSNPQRKSVSFAPTPTPITSVEECTDTRTSPLVKTSRYSTQGQQVRLSPVTVINDLSRDSYPQISKENSTSTSSFQEQVQDNSQDEDKGHVRPMPLKNTSPRDENSKIKRKNKRLKNAKQRIWKEIVRLLSFPKSSTGSSKTRNSKRRESKKSWRLYSYL</sequence>
<proteinExistence type="predicted"/>
<feature type="compositionally biased region" description="Polar residues" evidence="1">
    <location>
        <begin position="1144"/>
        <end position="1166"/>
    </location>
</feature>
<feature type="compositionally biased region" description="Low complexity" evidence="1">
    <location>
        <begin position="379"/>
        <end position="394"/>
    </location>
</feature>
<feature type="region of interest" description="Disordered" evidence="1">
    <location>
        <begin position="365"/>
        <end position="533"/>
    </location>
</feature>
<keyword evidence="3" id="KW-1185">Reference proteome</keyword>
<feature type="compositionally biased region" description="Basic residues" evidence="1">
    <location>
        <begin position="1227"/>
        <end position="1238"/>
    </location>
</feature>
<accession>A0A4S8LWG7</accession>
<feature type="region of interest" description="Disordered" evidence="1">
    <location>
        <begin position="877"/>
        <end position="924"/>
    </location>
</feature>
<name>A0A4S8LWG7_DENBC</name>
<feature type="compositionally biased region" description="Basic and acidic residues" evidence="1">
    <location>
        <begin position="410"/>
        <end position="426"/>
    </location>
</feature>
<dbReference type="OrthoDB" id="2988661at2759"/>
<feature type="compositionally biased region" description="Polar residues" evidence="1">
    <location>
        <begin position="1111"/>
        <end position="1130"/>
    </location>
</feature>
<feature type="compositionally biased region" description="Basic and acidic residues" evidence="1">
    <location>
        <begin position="126"/>
        <end position="136"/>
    </location>
</feature>
<organism evidence="2 3">
    <name type="scientific">Dendrothele bispora (strain CBS 962.96)</name>
    <dbReference type="NCBI Taxonomy" id="1314807"/>
    <lineage>
        <taxon>Eukaryota</taxon>
        <taxon>Fungi</taxon>
        <taxon>Dikarya</taxon>
        <taxon>Basidiomycota</taxon>
        <taxon>Agaricomycotina</taxon>
        <taxon>Agaricomycetes</taxon>
        <taxon>Agaricomycetidae</taxon>
        <taxon>Agaricales</taxon>
        <taxon>Agaricales incertae sedis</taxon>
        <taxon>Dendrothele</taxon>
    </lineage>
</organism>
<evidence type="ECO:0000256" key="1">
    <source>
        <dbReference type="SAM" id="MobiDB-lite"/>
    </source>
</evidence>
<dbReference type="EMBL" id="ML179234">
    <property type="protein sequence ID" value="THU93982.1"/>
    <property type="molecule type" value="Genomic_DNA"/>
</dbReference>
<feature type="compositionally biased region" description="Basic and acidic residues" evidence="1">
    <location>
        <begin position="504"/>
        <end position="520"/>
    </location>
</feature>
<evidence type="ECO:0000313" key="3">
    <source>
        <dbReference type="Proteomes" id="UP000297245"/>
    </source>
</evidence>
<feature type="compositionally biased region" description="Low complexity" evidence="1">
    <location>
        <begin position="813"/>
        <end position="823"/>
    </location>
</feature>
<gene>
    <name evidence="2" type="ORF">K435DRAFT_967033</name>
</gene>